<dbReference type="Pfam" id="PF03916">
    <property type="entry name" value="NrfD"/>
    <property type="match status" value="1"/>
</dbReference>
<dbReference type="PANTHER" id="PTHR34856">
    <property type="entry name" value="PROTEIN NRFD"/>
    <property type="match status" value="1"/>
</dbReference>
<feature type="transmembrane region" description="Helical" evidence="7">
    <location>
        <begin position="185"/>
        <end position="209"/>
    </location>
</feature>
<comment type="similarity">
    <text evidence="2">Belongs to the NrfD family.</text>
</comment>
<reference evidence="8 9" key="1">
    <citation type="submission" date="2018-10" db="EMBL/GenBank/DDBJ databases">
        <title>Genomic Encyclopedia of Type Strains, Phase IV (KMG-IV): sequencing the most valuable type-strain genomes for metagenomic binning, comparative biology and taxonomic classification.</title>
        <authorList>
            <person name="Goeker M."/>
        </authorList>
    </citation>
    <scope>NUCLEOTIDE SEQUENCE [LARGE SCALE GENOMIC DNA]</scope>
    <source>
        <strain evidence="8 9">DSM 12769</strain>
    </source>
</reference>
<comment type="caution">
    <text evidence="8">The sequence shown here is derived from an EMBL/GenBank/DDBJ whole genome shotgun (WGS) entry which is preliminary data.</text>
</comment>
<dbReference type="AlphaFoldDB" id="A0A498CEM6"/>
<dbReference type="OrthoDB" id="9770779at2"/>
<sequence length="377" mass="40980">MDPTIIEMVNVSREVAWLPWAVQYFFLIGLSIGALLIALPGTLFGLPRWQRVSAIALLVALITGLAAPVALLADLHQPFRFYHFYLYPQTSSWMAWGAFFLPAYVLLLVMHAWLVYRPALSEQAETGPRLLSGLFRRLGGEARPRLQQASGLAALLAALAVLTYTGMELAVVAARPLWHTPLLPWQLFATALVGAAGMALLLQRLLVGAGDAHTVRHLQRLLIGSAIGVAAIGLLWLFLGFSGTSPSYQQAITQLTRNPGWQLNAAWTALALVAPVAAAWLLPRHGWLSGLLALHFAWMFRWSVFMDVQSLPKAAAGYQPYVLPFGTDGLLGIVGTAGLVVFLVLVLSSLLPWQRPALPALTHHAPATLPGHRPEEV</sequence>
<feature type="transmembrane region" description="Helical" evidence="7">
    <location>
        <begin position="261"/>
        <end position="282"/>
    </location>
</feature>
<proteinExistence type="inferred from homology"/>
<keyword evidence="9" id="KW-1185">Reference proteome</keyword>
<dbReference type="EMBL" id="RCDA01000001">
    <property type="protein sequence ID" value="RLK50888.1"/>
    <property type="molecule type" value="Genomic_DNA"/>
</dbReference>
<comment type="subcellular location">
    <subcellularLocation>
        <location evidence="1">Cell membrane</location>
        <topology evidence="1">Multi-pass membrane protein</topology>
    </subcellularLocation>
</comment>
<feature type="transmembrane region" description="Helical" evidence="7">
    <location>
        <begin position="287"/>
        <end position="304"/>
    </location>
</feature>
<evidence type="ECO:0000256" key="1">
    <source>
        <dbReference type="ARBA" id="ARBA00004651"/>
    </source>
</evidence>
<feature type="transmembrane region" description="Helical" evidence="7">
    <location>
        <begin position="52"/>
        <end position="73"/>
    </location>
</feature>
<protein>
    <submittedName>
        <fullName evidence="8">Tetrathionate reductase subunit C</fullName>
    </submittedName>
</protein>
<accession>A0A498CEM6</accession>
<feature type="transmembrane region" description="Helical" evidence="7">
    <location>
        <begin position="20"/>
        <end position="40"/>
    </location>
</feature>
<feature type="transmembrane region" description="Helical" evidence="7">
    <location>
        <begin position="93"/>
        <end position="116"/>
    </location>
</feature>
<dbReference type="Proteomes" id="UP000275461">
    <property type="component" value="Unassembled WGS sequence"/>
</dbReference>
<evidence type="ECO:0000256" key="7">
    <source>
        <dbReference type="SAM" id="Phobius"/>
    </source>
</evidence>
<dbReference type="InterPro" id="IPR052049">
    <property type="entry name" value="Electron_transfer_protein"/>
</dbReference>
<keyword evidence="5 7" id="KW-1133">Transmembrane helix</keyword>
<evidence type="ECO:0000256" key="4">
    <source>
        <dbReference type="ARBA" id="ARBA00022692"/>
    </source>
</evidence>
<evidence type="ECO:0000256" key="5">
    <source>
        <dbReference type="ARBA" id="ARBA00022989"/>
    </source>
</evidence>
<dbReference type="InterPro" id="IPR005614">
    <property type="entry name" value="NrfD-like"/>
</dbReference>
<feature type="transmembrane region" description="Helical" evidence="7">
    <location>
        <begin position="152"/>
        <end position="173"/>
    </location>
</feature>
<keyword evidence="3" id="KW-1003">Cell membrane</keyword>
<feature type="transmembrane region" description="Helical" evidence="7">
    <location>
        <begin position="221"/>
        <end position="241"/>
    </location>
</feature>
<dbReference type="PANTHER" id="PTHR34856:SF2">
    <property type="entry name" value="PROTEIN NRFD"/>
    <property type="match status" value="1"/>
</dbReference>
<dbReference type="GO" id="GO:0005886">
    <property type="term" value="C:plasma membrane"/>
    <property type="evidence" value="ECO:0007669"/>
    <property type="project" value="UniProtKB-SubCell"/>
</dbReference>
<gene>
    <name evidence="8" type="ORF">DFR31_0797</name>
</gene>
<evidence type="ECO:0000313" key="9">
    <source>
        <dbReference type="Proteomes" id="UP000275461"/>
    </source>
</evidence>
<keyword evidence="6 7" id="KW-0472">Membrane</keyword>
<evidence type="ECO:0000256" key="6">
    <source>
        <dbReference type="ARBA" id="ARBA00023136"/>
    </source>
</evidence>
<evidence type="ECO:0000256" key="3">
    <source>
        <dbReference type="ARBA" id="ARBA00022475"/>
    </source>
</evidence>
<evidence type="ECO:0000256" key="2">
    <source>
        <dbReference type="ARBA" id="ARBA00008929"/>
    </source>
</evidence>
<evidence type="ECO:0000313" key="8">
    <source>
        <dbReference type="EMBL" id="RLK50888.1"/>
    </source>
</evidence>
<keyword evidence="4 7" id="KW-0812">Transmembrane</keyword>
<organism evidence="8 9">
    <name type="scientific">Alkalispirillum mobile</name>
    <dbReference type="NCBI Taxonomy" id="85925"/>
    <lineage>
        <taxon>Bacteria</taxon>
        <taxon>Pseudomonadati</taxon>
        <taxon>Pseudomonadota</taxon>
        <taxon>Gammaproteobacteria</taxon>
        <taxon>Chromatiales</taxon>
        <taxon>Ectothiorhodospiraceae</taxon>
        <taxon>Alkalispirillum</taxon>
    </lineage>
</organism>
<name>A0A498CEM6_9GAMM</name>
<dbReference type="Gene3D" id="1.20.1630.10">
    <property type="entry name" value="Formate dehydrogenase/DMSO reductase domain"/>
    <property type="match status" value="1"/>
</dbReference>
<dbReference type="RefSeq" id="WP_121441340.1">
    <property type="nucleotide sequence ID" value="NZ_RCDA01000001.1"/>
</dbReference>
<feature type="transmembrane region" description="Helical" evidence="7">
    <location>
        <begin position="330"/>
        <end position="351"/>
    </location>
</feature>